<dbReference type="OrthoDB" id="361483at2"/>
<dbReference type="STRING" id="1423804.FD14_GL002004"/>
<protein>
    <recommendedName>
        <fullName evidence="7">GtrA/DPMS transmembrane domain-containing protein</fullName>
    </recommendedName>
</protein>
<sequence length="135" mass="15888">MKSIMNLYHRYESAISYLFFGGLTTVINTVVFFALYHHMNYQVANAIAWFLSVLFAFITNKLWVFHSKSFELKTFVWETFSFFGFRLASLVIDMLILWIGITLLSGNALLVKIIDQVVVILLNYFFSKWFIFKKP</sequence>
<evidence type="ECO:0000256" key="3">
    <source>
        <dbReference type="ARBA" id="ARBA00022692"/>
    </source>
</evidence>
<dbReference type="Pfam" id="PF04138">
    <property type="entry name" value="GtrA_DPMS_TM"/>
    <property type="match status" value="1"/>
</dbReference>
<comment type="caution">
    <text evidence="8">The sequence shown here is derived from an EMBL/GenBank/DDBJ whole genome shotgun (WGS) entry which is preliminary data.</text>
</comment>
<dbReference type="AlphaFoldDB" id="A0A0R2ERW8"/>
<evidence type="ECO:0000256" key="4">
    <source>
        <dbReference type="ARBA" id="ARBA00022989"/>
    </source>
</evidence>
<name>A0A0R2ERW8_9LACO</name>
<dbReference type="InterPro" id="IPR007267">
    <property type="entry name" value="GtrA_DPMS_TM"/>
</dbReference>
<evidence type="ECO:0000256" key="1">
    <source>
        <dbReference type="ARBA" id="ARBA00004141"/>
    </source>
</evidence>
<proteinExistence type="inferred from homology"/>
<dbReference type="InterPro" id="IPR051401">
    <property type="entry name" value="GtrA_CellWall_Glycosyl"/>
</dbReference>
<dbReference type="RefSeq" id="WP_054735756.1">
    <property type="nucleotide sequence ID" value="NZ_AYZM01000149.1"/>
</dbReference>
<evidence type="ECO:0000256" key="2">
    <source>
        <dbReference type="ARBA" id="ARBA00009399"/>
    </source>
</evidence>
<keyword evidence="9" id="KW-1185">Reference proteome</keyword>
<dbReference type="PANTHER" id="PTHR38459:SF5">
    <property type="entry name" value="CELL WALL TEICHOIC ACID GLYCOSYLATION PROTEIN GTCA"/>
    <property type="match status" value="1"/>
</dbReference>
<dbReference type="GO" id="GO:0000271">
    <property type="term" value="P:polysaccharide biosynthetic process"/>
    <property type="evidence" value="ECO:0007669"/>
    <property type="project" value="InterPro"/>
</dbReference>
<feature type="transmembrane region" description="Helical" evidence="6">
    <location>
        <begin position="43"/>
        <end position="63"/>
    </location>
</feature>
<evidence type="ECO:0000256" key="6">
    <source>
        <dbReference type="SAM" id="Phobius"/>
    </source>
</evidence>
<evidence type="ECO:0000313" key="9">
    <source>
        <dbReference type="Proteomes" id="UP000051442"/>
    </source>
</evidence>
<feature type="transmembrane region" description="Helical" evidence="6">
    <location>
        <begin position="15"/>
        <end position="37"/>
    </location>
</feature>
<dbReference type="EMBL" id="AYZM01000149">
    <property type="protein sequence ID" value="KRN18467.1"/>
    <property type="molecule type" value="Genomic_DNA"/>
</dbReference>
<feature type="domain" description="GtrA/DPMS transmembrane" evidence="7">
    <location>
        <begin position="17"/>
        <end position="132"/>
    </location>
</feature>
<organism evidence="8 9">
    <name type="scientific">Secundilactobacillus similis DSM 23365 = JCM 2765</name>
    <dbReference type="NCBI Taxonomy" id="1423804"/>
    <lineage>
        <taxon>Bacteria</taxon>
        <taxon>Bacillati</taxon>
        <taxon>Bacillota</taxon>
        <taxon>Bacilli</taxon>
        <taxon>Lactobacillales</taxon>
        <taxon>Lactobacillaceae</taxon>
        <taxon>Secundilactobacillus</taxon>
    </lineage>
</organism>
<dbReference type="PATRIC" id="fig|1423804.4.peg.2172"/>
<keyword evidence="5 6" id="KW-0472">Membrane</keyword>
<dbReference type="Proteomes" id="UP000051442">
    <property type="component" value="Unassembled WGS sequence"/>
</dbReference>
<feature type="transmembrane region" description="Helical" evidence="6">
    <location>
        <begin position="75"/>
        <end position="101"/>
    </location>
</feature>
<evidence type="ECO:0000256" key="5">
    <source>
        <dbReference type="ARBA" id="ARBA00023136"/>
    </source>
</evidence>
<dbReference type="PANTHER" id="PTHR38459">
    <property type="entry name" value="PROPHAGE BACTOPRENOL-LINKED GLUCOSE TRANSLOCASE HOMOLOG"/>
    <property type="match status" value="1"/>
</dbReference>
<keyword evidence="3 6" id="KW-0812">Transmembrane</keyword>
<evidence type="ECO:0000259" key="7">
    <source>
        <dbReference type="Pfam" id="PF04138"/>
    </source>
</evidence>
<comment type="subcellular location">
    <subcellularLocation>
        <location evidence="1">Membrane</location>
        <topology evidence="1">Multi-pass membrane protein</topology>
    </subcellularLocation>
</comment>
<gene>
    <name evidence="8" type="ORF">FD14_GL002004</name>
</gene>
<comment type="similarity">
    <text evidence="2">Belongs to the GtrA family.</text>
</comment>
<reference evidence="8 9" key="1">
    <citation type="journal article" date="2015" name="Genome Announc.">
        <title>Expanding the biotechnology potential of lactobacilli through comparative genomics of 213 strains and associated genera.</title>
        <authorList>
            <person name="Sun Z."/>
            <person name="Harris H.M."/>
            <person name="McCann A."/>
            <person name="Guo C."/>
            <person name="Argimon S."/>
            <person name="Zhang W."/>
            <person name="Yang X."/>
            <person name="Jeffery I.B."/>
            <person name="Cooney J.C."/>
            <person name="Kagawa T.F."/>
            <person name="Liu W."/>
            <person name="Song Y."/>
            <person name="Salvetti E."/>
            <person name="Wrobel A."/>
            <person name="Rasinkangas P."/>
            <person name="Parkhill J."/>
            <person name="Rea M.C."/>
            <person name="O'Sullivan O."/>
            <person name="Ritari J."/>
            <person name="Douillard F.P."/>
            <person name="Paul Ross R."/>
            <person name="Yang R."/>
            <person name="Briner A.E."/>
            <person name="Felis G.E."/>
            <person name="de Vos W.M."/>
            <person name="Barrangou R."/>
            <person name="Klaenhammer T.R."/>
            <person name="Caufield P.W."/>
            <person name="Cui Y."/>
            <person name="Zhang H."/>
            <person name="O'Toole P.W."/>
        </authorList>
    </citation>
    <scope>NUCLEOTIDE SEQUENCE [LARGE SCALE GENOMIC DNA]</scope>
    <source>
        <strain evidence="8 9">DSM 23365</strain>
    </source>
</reference>
<accession>A0A0R2ERW8</accession>
<dbReference type="GO" id="GO:0005886">
    <property type="term" value="C:plasma membrane"/>
    <property type="evidence" value="ECO:0007669"/>
    <property type="project" value="TreeGrafter"/>
</dbReference>
<feature type="transmembrane region" description="Helical" evidence="6">
    <location>
        <begin position="113"/>
        <end position="132"/>
    </location>
</feature>
<keyword evidence="4 6" id="KW-1133">Transmembrane helix</keyword>
<evidence type="ECO:0000313" key="8">
    <source>
        <dbReference type="EMBL" id="KRN18467.1"/>
    </source>
</evidence>